<keyword evidence="1" id="KW-0732">Signal</keyword>
<dbReference type="RefSeq" id="WP_225504347.1">
    <property type="nucleotide sequence ID" value="NZ_BCSZ01000013.1"/>
</dbReference>
<gene>
    <name evidence="2" type="ORF">RMCFA_1608</name>
</gene>
<dbReference type="PROSITE" id="PS51257">
    <property type="entry name" value="PROKAR_LIPOPROTEIN"/>
    <property type="match status" value="1"/>
</dbReference>
<dbReference type="AlphaFoldDB" id="A0A117IDR4"/>
<organism evidence="2 3">
    <name type="scientific">Mycolicibacterium fortuitum subsp. acetamidolyticum</name>
    <dbReference type="NCBI Taxonomy" id="144550"/>
    <lineage>
        <taxon>Bacteria</taxon>
        <taxon>Bacillati</taxon>
        <taxon>Actinomycetota</taxon>
        <taxon>Actinomycetes</taxon>
        <taxon>Mycobacteriales</taxon>
        <taxon>Mycobacteriaceae</taxon>
        <taxon>Mycolicibacterium</taxon>
    </lineage>
</organism>
<feature type="chain" id="PRO_5007148734" evidence="1">
    <location>
        <begin position="27"/>
        <end position="163"/>
    </location>
</feature>
<comment type="caution">
    <text evidence="2">The sequence shown here is derived from an EMBL/GenBank/DDBJ whole genome shotgun (WGS) entry which is preliminary data.</text>
</comment>
<dbReference type="EMBL" id="BCSZ01000013">
    <property type="protein sequence ID" value="GAT01494.1"/>
    <property type="molecule type" value="Genomic_DNA"/>
</dbReference>
<evidence type="ECO:0000313" key="2">
    <source>
        <dbReference type="EMBL" id="GAT01494.1"/>
    </source>
</evidence>
<feature type="signal peptide" evidence="1">
    <location>
        <begin position="1"/>
        <end position="26"/>
    </location>
</feature>
<sequence>MNLMQTKRPSLLGLTAVAMFVVVACASHDDPVGRALGSRDESSTSPELIKQASEFGGVAIPTGAEVLQAHVDSAMDTRYQLVLKMSPADLPTLLTESHFTKPLTRDYPPFEPIIAGPDLASSPSVVRAQDRYRNSAGKSVYRTVIVDEREPDVRFVHLNMNTT</sequence>
<reference evidence="2 3" key="1">
    <citation type="journal article" date="2016" name="Genome Announc.">
        <title>Draft Genome Sequences of Five Rapidly Growing Mycobacterium Species, M. thermoresistibile, M. fortuitum subsp. acetamidolyticum, M. canariasense, M. brisbanense, and M. novocastrense.</title>
        <authorList>
            <person name="Katahira K."/>
            <person name="Ogura Y."/>
            <person name="Gotoh Y."/>
            <person name="Hayashi T."/>
        </authorList>
    </citation>
    <scope>NUCLEOTIDE SEQUENCE [LARGE SCALE GENOMIC DNA]</scope>
    <source>
        <strain evidence="2 3">JCM6368</strain>
    </source>
</reference>
<dbReference type="Proteomes" id="UP000069705">
    <property type="component" value="Unassembled WGS sequence"/>
</dbReference>
<name>A0A117IDR4_MYCFO</name>
<evidence type="ECO:0000313" key="3">
    <source>
        <dbReference type="Proteomes" id="UP000069705"/>
    </source>
</evidence>
<accession>A0A117IDR4</accession>
<proteinExistence type="predicted"/>
<reference evidence="3" key="2">
    <citation type="submission" date="2016-02" db="EMBL/GenBank/DDBJ databases">
        <title>Draft genome sequence of five rapidly growing Mycobacterium species.</title>
        <authorList>
            <person name="Katahira K."/>
            <person name="Gotou Y."/>
            <person name="Iida K."/>
            <person name="Ogura Y."/>
            <person name="Hayashi T."/>
        </authorList>
    </citation>
    <scope>NUCLEOTIDE SEQUENCE [LARGE SCALE GENOMIC DNA]</scope>
    <source>
        <strain evidence="3">JCM6368</strain>
    </source>
</reference>
<evidence type="ECO:0000256" key="1">
    <source>
        <dbReference type="SAM" id="SignalP"/>
    </source>
</evidence>
<protein>
    <submittedName>
        <fullName evidence="2">Uncharacterized protein</fullName>
    </submittedName>
</protein>